<accession>A0ABV8X5F2</accession>
<dbReference type="InterPro" id="IPR013762">
    <property type="entry name" value="Integrase-like_cat_sf"/>
</dbReference>
<evidence type="ECO:0000256" key="4">
    <source>
        <dbReference type="ARBA" id="ARBA00015810"/>
    </source>
</evidence>
<dbReference type="InterPro" id="IPR050090">
    <property type="entry name" value="Tyrosine_recombinase_XerCD"/>
</dbReference>
<dbReference type="InterPro" id="IPR004107">
    <property type="entry name" value="Integrase_SAM-like_N"/>
</dbReference>
<evidence type="ECO:0000256" key="6">
    <source>
        <dbReference type="ARBA" id="ARBA00022618"/>
    </source>
</evidence>
<gene>
    <name evidence="12 15" type="primary">xerD</name>
    <name evidence="15" type="ORF">ACFOZY_11330</name>
</gene>
<dbReference type="NCBIfam" id="TIGR02224">
    <property type="entry name" value="recomb_XerC"/>
    <property type="match status" value="1"/>
</dbReference>
<keyword evidence="6 12" id="KW-0132">Cell division</keyword>
<dbReference type="InterPro" id="IPR011932">
    <property type="entry name" value="Recomb_XerD"/>
</dbReference>
<dbReference type="InterPro" id="IPR011931">
    <property type="entry name" value="Recomb_XerC"/>
</dbReference>
<dbReference type="Proteomes" id="UP001595817">
    <property type="component" value="Unassembled WGS sequence"/>
</dbReference>
<comment type="caution">
    <text evidence="15">The sequence shown here is derived from an EMBL/GenBank/DDBJ whole genome shotgun (WGS) entry which is preliminary data.</text>
</comment>
<evidence type="ECO:0000256" key="5">
    <source>
        <dbReference type="ARBA" id="ARBA00022490"/>
    </source>
</evidence>
<feature type="active site" description="O-(3'-phospho-DNA)-tyrosine intermediate" evidence="12">
    <location>
        <position position="281"/>
    </location>
</feature>
<dbReference type="PROSITE" id="PS51898">
    <property type="entry name" value="TYR_RECOMBINASE"/>
    <property type="match status" value="1"/>
</dbReference>
<evidence type="ECO:0000256" key="12">
    <source>
        <dbReference type="HAMAP-Rule" id="MF_01807"/>
    </source>
</evidence>
<keyword evidence="11 12" id="KW-0131">Cell cycle</keyword>
<dbReference type="CDD" id="cd00798">
    <property type="entry name" value="INT_XerDC_C"/>
    <property type="match status" value="1"/>
</dbReference>
<dbReference type="HAMAP" id="MF_01807">
    <property type="entry name" value="Recomb_XerD"/>
    <property type="match status" value="1"/>
</dbReference>
<evidence type="ECO:0000313" key="16">
    <source>
        <dbReference type="Proteomes" id="UP001595817"/>
    </source>
</evidence>
<dbReference type="InterPro" id="IPR044068">
    <property type="entry name" value="CB"/>
</dbReference>
<organism evidence="15 16">
    <name type="scientific">Chungangia koreensis</name>
    <dbReference type="NCBI Taxonomy" id="752657"/>
    <lineage>
        <taxon>Bacteria</taxon>
        <taxon>Bacillati</taxon>
        <taxon>Bacillota</taxon>
        <taxon>Bacilli</taxon>
        <taxon>Lactobacillales</taxon>
        <taxon>Chungangia</taxon>
    </lineage>
</organism>
<feature type="domain" description="Core-binding (CB)" evidence="14">
    <location>
        <begin position="2"/>
        <end position="89"/>
    </location>
</feature>
<feature type="active site" evidence="12">
    <location>
        <position position="249"/>
    </location>
</feature>
<evidence type="ECO:0000256" key="2">
    <source>
        <dbReference type="ARBA" id="ARBA00006657"/>
    </source>
</evidence>
<dbReference type="NCBIfam" id="NF040815">
    <property type="entry name" value="recomb_XerA_Arch"/>
    <property type="match status" value="1"/>
</dbReference>
<evidence type="ECO:0000256" key="7">
    <source>
        <dbReference type="ARBA" id="ARBA00022829"/>
    </source>
</evidence>
<dbReference type="Pfam" id="PF02899">
    <property type="entry name" value="Phage_int_SAM_1"/>
    <property type="match status" value="1"/>
</dbReference>
<comment type="subcellular location">
    <subcellularLocation>
        <location evidence="1 12">Cytoplasm</location>
    </subcellularLocation>
</comment>
<protein>
    <recommendedName>
        <fullName evidence="4 12">Tyrosine recombinase XerD</fullName>
    </recommendedName>
</protein>
<dbReference type="PANTHER" id="PTHR30349:SF81">
    <property type="entry name" value="TYROSINE RECOMBINASE XERC"/>
    <property type="match status" value="1"/>
</dbReference>
<dbReference type="RefSeq" id="WP_378155491.1">
    <property type="nucleotide sequence ID" value="NZ_JBHSEC010000019.1"/>
</dbReference>
<dbReference type="SUPFAM" id="SSF56349">
    <property type="entry name" value="DNA breaking-rejoining enzymes"/>
    <property type="match status" value="1"/>
</dbReference>
<reference evidence="16" key="1">
    <citation type="journal article" date="2019" name="Int. J. Syst. Evol. Microbiol.">
        <title>The Global Catalogue of Microorganisms (GCM) 10K type strain sequencing project: providing services to taxonomists for standard genome sequencing and annotation.</title>
        <authorList>
            <consortium name="The Broad Institute Genomics Platform"/>
            <consortium name="The Broad Institute Genome Sequencing Center for Infectious Disease"/>
            <person name="Wu L."/>
            <person name="Ma J."/>
        </authorList>
    </citation>
    <scope>NUCLEOTIDE SEQUENCE [LARGE SCALE GENOMIC DNA]</scope>
    <source>
        <strain evidence="16">CCUG 59778</strain>
    </source>
</reference>
<evidence type="ECO:0000256" key="1">
    <source>
        <dbReference type="ARBA" id="ARBA00004496"/>
    </source>
</evidence>
<dbReference type="PANTHER" id="PTHR30349">
    <property type="entry name" value="PHAGE INTEGRASE-RELATED"/>
    <property type="match status" value="1"/>
</dbReference>
<dbReference type="Gene3D" id="1.10.150.130">
    <property type="match status" value="1"/>
</dbReference>
<evidence type="ECO:0000313" key="15">
    <source>
        <dbReference type="EMBL" id="MFC4411011.1"/>
    </source>
</evidence>
<comment type="subunit">
    <text evidence="12">Forms a cyclic heterotetrameric complex composed of two molecules of XerC and two molecules of XerD.</text>
</comment>
<evidence type="ECO:0000259" key="14">
    <source>
        <dbReference type="PROSITE" id="PS51900"/>
    </source>
</evidence>
<evidence type="ECO:0000256" key="11">
    <source>
        <dbReference type="ARBA" id="ARBA00023306"/>
    </source>
</evidence>
<proteinExistence type="inferred from homology"/>
<keyword evidence="8 12" id="KW-0229">DNA integration</keyword>
<feature type="active site" evidence="12">
    <location>
        <position position="246"/>
    </location>
</feature>
<dbReference type="InterPro" id="IPR011010">
    <property type="entry name" value="DNA_brk_join_enz"/>
</dbReference>
<feature type="active site" evidence="12">
    <location>
        <position position="272"/>
    </location>
</feature>
<keyword evidence="16" id="KW-1185">Reference proteome</keyword>
<feature type="active site" evidence="12">
    <location>
        <position position="150"/>
    </location>
</feature>
<keyword evidence="10 12" id="KW-0233">DNA recombination</keyword>
<evidence type="ECO:0000256" key="3">
    <source>
        <dbReference type="ARBA" id="ARBA00010450"/>
    </source>
</evidence>
<evidence type="ECO:0000256" key="9">
    <source>
        <dbReference type="ARBA" id="ARBA00023125"/>
    </source>
</evidence>
<evidence type="ECO:0000256" key="8">
    <source>
        <dbReference type="ARBA" id="ARBA00022908"/>
    </source>
</evidence>
<dbReference type="InterPro" id="IPR023009">
    <property type="entry name" value="Tyrosine_recombinase_XerC/XerD"/>
</dbReference>
<dbReference type="NCBIfam" id="NF001399">
    <property type="entry name" value="PRK00283.1"/>
    <property type="match status" value="1"/>
</dbReference>
<dbReference type="Gene3D" id="1.10.443.10">
    <property type="entry name" value="Intergrase catalytic core"/>
    <property type="match status" value="1"/>
</dbReference>
<feature type="active site" evidence="12">
    <location>
        <position position="174"/>
    </location>
</feature>
<evidence type="ECO:0000256" key="10">
    <source>
        <dbReference type="ARBA" id="ARBA00023172"/>
    </source>
</evidence>
<dbReference type="InterPro" id="IPR010998">
    <property type="entry name" value="Integrase_recombinase_N"/>
</dbReference>
<comment type="function">
    <text evidence="12">Site-specific tyrosine recombinase, which acts by catalyzing the cutting and rejoining of the recombining DNA molecules. The XerC-XerD complex is essential to convert dimers of the bacterial chromosome into monomers to permit their segregation at cell division. It also contributes to the segregational stability of plasmids.</text>
</comment>
<keyword evidence="9 12" id="KW-0238">DNA-binding</keyword>
<keyword evidence="5 12" id="KW-0963">Cytoplasm</keyword>
<name>A0ABV8X5F2_9LACT</name>
<feature type="domain" description="Tyr recombinase" evidence="13">
    <location>
        <begin position="110"/>
        <end position="294"/>
    </location>
</feature>
<dbReference type="HAMAP" id="MF_01808">
    <property type="entry name" value="Recomb_XerC_XerD"/>
    <property type="match status" value="1"/>
</dbReference>
<dbReference type="NCBIfam" id="TIGR02225">
    <property type="entry name" value="recomb_XerD"/>
    <property type="match status" value="1"/>
</dbReference>
<dbReference type="EMBL" id="JBHSEC010000019">
    <property type="protein sequence ID" value="MFC4411011.1"/>
    <property type="molecule type" value="Genomic_DNA"/>
</dbReference>
<dbReference type="Pfam" id="PF00589">
    <property type="entry name" value="Phage_integrase"/>
    <property type="match status" value="1"/>
</dbReference>
<keyword evidence="7 12" id="KW-0159">Chromosome partition</keyword>
<evidence type="ECO:0000259" key="13">
    <source>
        <dbReference type="PROSITE" id="PS51898"/>
    </source>
</evidence>
<comment type="similarity">
    <text evidence="2">Belongs to the 'phage' integrase family. XerC subfamily.</text>
</comment>
<dbReference type="PROSITE" id="PS51900">
    <property type="entry name" value="CB"/>
    <property type="match status" value="1"/>
</dbReference>
<sequence>MKEASFALSDYIHFLKVERQLSPNTLSSYQRDLKEYIEFLEKQESLGSLTEIDRPHILRHLQQLKDSGKSARTIARHISSIRSFHQFLIREKMIDHDPTIHLEQPKIEQKLPRVLSVDEVDALISTTDTRKPQGVRDRAMLELLYGSGMRISECIHLNAEDLHLSMGFVRCYGKGGKERIVPLGHSAIAACENYIRNVRPKLIAKAGNTDALFVNLRGKRMTRQGFWKLLKEYAQKVGIRQEITPHILRHSFATHLIENGADLRAVQEMLGHADISTTQIYTHVSKSRLKEVYTKFHPRA</sequence>
<comment type="similarity">
    <text evidence="3 12">Belongs to the 'phage' integrase family. XerD subfamily.</text>
</comment>
<dbReference type="InterPro" id="IPR002104">
    <property type="entry name" value="Integrase_catalytic"/>
</dbReference>